<evidence type="ECO:0000256" key="1">
    <source>
        <dbReference type="ARBA" id="ARBA00001947"/>
    </source>
</evidence>
<dbReference type="STRING" id="1314674.A0A0D7BCS3"/>
<keyword evidence="8" id="KW-0378">Hydrolase</keyword>
<keyword evidence="9" id="KW-0862">Zinc</keyword>
<dbReference type="Proteomes" id="UP000054007">
    <property type="component" value="Unassembled WGS sequence"/>
</dbReference>
<evidence type="ECO:0000259" key="17">
    <source>
        <dbReference type="PROSITE" id="PS51747"/>
    </source>
</evidence>
<keyword evidence="10" id="KW-0539">Nucleus</keyword>
<comment type="function">
    <text evidence="12">Catalyzes the hydrolytic deamination of cytosine to uracil or 5-methylcytosine to thymine. Is involved in the pyrimidine salvage pathway, which allows the cell to utilize cytosine for pyrimidine nucleotide synthesis.</text>
</comment>
<dbReference type="PROSITE" id="PS51747">
    <property type="entry name" value="CYT_DCMP_DEAMINASES_2"/>
    <property type="match status" value="1"/>
</dbReference>
<dbReference type="GO" id="GO:0019858">
    <property type="term" value="P:cytosine metabolic process"/>
    <property type="evidence" value="ECO:0007669"/>
    <property type="project" value="UniProtKB-ARBA"/>
</dbReference>
<dbReference type="FunFam" id="3.40.140.10:FF:000016">
    <property type="entry name" value="Cytosine deaminase"/>
    <property type="match status" value="1"/>
</dbReference>
<dbReference type="GO" id="GO:0005634">
    <property type="term" value="C:nucleus"/>
    <property type="evidence" value="ECO:0007669"/>
    <property type="project" value="UniProtKB-SubCell"/>
</dbReference>
<sequence length="170" mass="18683">MVLKPDVADIATQPSRRPQQFDLLGMQHAINEAKASFEAGGIPIGAALIRDDGHVLAVGHNQRVQEDSATLHAEIDCLENAGRLPAAELARCTMFTTLSPCPMCAGACVLFNIRRVVIGENRTFLGAEWVLRDRRVEIVNLDLVEPRNLMLAFIEKSPEIWNEDIGEPTA</sequence>
<keyword evidence="6" id="KW-0963">Cytoplasm</keyword>
<comment type="pathway">
    <text evidence="13">Pyrimidine metabolism; UMP biosynthesis via salvage pathway; uracil from cytosine: step 1/1.</text>
</comment>
<dbReference type="PANTHER" id="PTHR11079">
    <property type="entry name" value="CYTOSINE DEAMINASE FAMILY MEMBER"/>
    <property type="match status" value="1"/>
</dbReference>
<evidence type="ECO:0000256" key="14">
    <source>
        <dbReference type="ARBA" id="ARBA00066550"/>
    </source>
</evidence>
<evidence type="ECO:0000256" key="3">
    <source>
        <dbReference type="ARBA" id="ARBA00004496"/>
    </source>
</evidence>
<comment type="catalytic activity">
    <reaction evidence="11">
        <text>cytosine + H2O + H(+) = uracil + NH4(+)</text>
        <dbReference type="Rhea" id="RHEA:20605"/>
        <dbReference type="ChEBI" id="CHEBI:15377"/>
        <dbReference type="ChEBI" id="CHEBI:15378"/>
        <dbReference type="ChEBI" id="CHEBI:16040"/>
        <dbReference type="ChEBI" id="CHEBI:17568"/>
        <dbReference type="ChEBI" id="CHEBI:28938"/>
        <dbReference type="EC" id="3.5.4.1"/>
    </reaction>
</comment>
<dbReference type="GO" id="GO:0008835">
    <property type="term" value="F:diaminohydroxyphosphoribosylaminopyrimidine deaminase activity"/>
    <property type="evidence" value="ECO:0007669"/>
    <property type="project" value="TreeGrafter"/>
</dbReference>
<comment type="subcellular location">
    <subcellularLocation>
        <location evidence="3">Cytoplasm</location>
    </subcellularLocation>
    <subcellularLocation>
        <location evidence="2">Nucleus</location>
    </subcellularLocation>
</comment>
<evidence type="ECO:0000313" key="19">
    <source>
        <dbReference type="Proteomes" id="UP000054007"/>
    </source>
</evidence>
<keyword evidence="19" id="KW-1185">Reference proteome</keyword>
<evidence type="ECO:0000256" key="8">
    <source>
        <dbReference type="ARBA" id="ARBA00022801"/>
    </source>
</evidence>
<comment type="cofactor">
    <cofactor evidence="1">
        <name>Zn(2+)</name>
        <dbReference type="ChEBI" id="CHEBI:29105"/>
    </cofactor>
</comment>
<feature type="domain" description="CMP/dCMP-type deaminase" evidence="17">
    <location>
        <begin position="20"/>
        <end position="138"/>
    </location>
</feature>
<dbReference type="EMBL" id="KN880505">
    <property type="protein sequence ID" value="KIY68317.1"/>
    <property type="molecule type" value="Genomic_DNA"/>
</dbReference>
<protein>
    <recommendedName>
        <fullName evidence="15">Cytosine deaminase</fullName>
        <ecNumber evidence="14">3.5.4.1</ecNumber>
    </recommendedName>
    <alternativeName>
        <fullName evidence="16">Cytosine aminohydrolase</fullName>
    </alternativeName>
</protein>
<dbReference type="PANTHER" id="PTHR11079:SF190">
    <property type="entry name" value="CYTOSINE DEAMINASE"/>
    <property type="match status" value="1"/>
</dbReference>
<dbReference type="Pfam" id="PF00383">
    <property type="entry name" value="dCMP_cyt_deam_1"/>
    <property type="match status" value="1"/>
</dbReference>
<evidence type="ECO:0000256" key="10">
    <source>
        <dbReference type="ARBA" id="ARBA00023242"/>
    </source>
</evidence>
<dbReference type="OrthoDB" id="408702at2759"/>
<dbReference type="GO" id="GO:0005737">
    <property type="term" value="C:cytoplasm"/>
    <property type="evidence" value="ECO:0007669"/>
    <property type="project" value="UniProtKB-SubCell"/>
</dbReference>
<gene>
    <name evidence="18" type="ORF">CYLTODRAFT_374564</name>
</gene>
<evidence type="ECO:0000256" key="16">
    <source>
        <dbReference type="ARBA" id="ARBA00084039"/>
    </source>
</evidence>
<dbReference type="CDD" id="cd01285">
    <property type="entry name" value="nucleoside_deaminase"/>
    <property type="match status" value="1"/>
</dbReference>
<evidence type="ECO:0000313" key="18">
    <source>
        <dbReference type="EMBL" id="KIY68317.1"/>
    </source>
</evidence>
<name>A0A0D7BCS3_9AGAR</name>
<evidence type="ECO:0000256" key="5">
    <source>
        <dbReference type="ARBA" id="ARBA00011738"/>
    </source>
</evidence>
<dbReference type="GO" id="GO:0004131">
    <property type="term" value="F:cytosine deaminase activity"/>
    <property type="evidence" value="ECO:0007669"/>
    <property type="project" value="UniProtKB-EC"/>
</dbReference>
<dbReference type="AlphaFoldDB" id="A0A0D7BCS3"/>
<evidence type="ECO:0000256" key="4">
    <source>
        <dbReference type="ARBA" id="ARBA00006576"/>
    </source>
</evidence>
<dbReference type="InterPro" id="IPR002125">
    <property type="entry name" value="CMP_dCMP_dom"/>
</dbReference>
<accession>A0A0D7BCS3</accession>
<organism evidence="18 19">
    <name type="scientific">Cylindrobasidium torrendii FP15055 ss-10</name>
    <dbReference type="NCBI Taxonomy" id="1314674"/>
    <lineage>
        <taxon>Eukaryota</taxon>
        <taxon>Fungi</taxon>
        <taxon>Dikarya</taxon>
        <taxon>Basidiomycota</taxon>
        <taxon>Agaricomycotina</taxon>
        <taxon>Agaricomycetes</taxon>
        <taxon>Agaricomycetidae</taxon>
        <taxon>Agaricales</taxon>
        <taxon>Marasmiineae</taxon>
        <taxon>Physalacriaceae</taxon>
        <taxon>Cylindrobasidium</taxon>
    </lineage>
</organism>
<evidence type="ECO:0000256" key="2">
    <source>
        <dbReference type="ARBA" id="ARBA00004123"/>
    </source>
</evidence>
<evidence type="ECO:0000256" key="7">
    <source>
        <dbReference type="ARBA" id="ARBA00022723"/>
    </source>
</evidence>
<evidence type="ECO:0000256" key="11">
    <source>
        <dbReference type="ARBA" id="ARBA00050113"/>
    </source>
</evidence>
<dbReference type="InterPro" id="IPR016193">
    <property type="entry name" value="Cytidine_deaminase-like"/>
</dbReference>
<evidence type="ECO:0000256" key="6">
    <source>
        <dbReference type="ARBA" id="ARBA00022490"/>
    </source>
</evidence>
<reference evidence="18 19" key="1">
    <citation type="journal article" date="2015" name="Fungal Genet. Biol.">
        <title>Evolution of novel wood decay mechanisms in Agaricales revealed by the genome sequences of Fistulina hepatica and Cylindrobasidium torrendii.</title>
        <authorList>
            <person name="Floudas D."/>
            <person name="Held B.W."/>
            <person name="Riley R."/>
            <person name="Nagy L.G."/>
            <person name="Koehler G."/>
            <person name="Ransdell A.S."/>
            <person name="Younus H."/>
            <person name="Chow J."/>
            <person name="Chiniquy J."/>
            <person name="Lipzen A."/>
            <person name="Tritt A."/>
            <person name="Sun H."/>
            <person name="Haridas S."/>
            <person name="LaButti K."/>
            <person name="Ohm R.A."/>
            <person name="Kues U."/>
            <person name="Blanchette R.A."/>
            <person name="Grigoriev I.V."/>
            <person name="Minto R.E."/>
            <person name="Hibbett D.S."/>
        </authorList>
    </citation>
    <scope>NUCLEOTIDE SEQUENCE [LARGE SCALE GENOMIC DNA]</scope>
    <source>
        <strain evidence="18 19">FP15055 ss-10</strain>
    </source>
</reference>
<evidence type="ECO:0000256" key="15">
    <source>
        <dbReference type="ARBA" id="ARBA00074321"/>
    </source>
</evidence>
<dbReference type="SUPFAM" id="SSF53927">
    <property type="entry name" value="Cytidine deaminase-like"/>
    <property type="match status" value="1"/>
</dbReference>
<dbReference type="GO" id="GO:0046872">
    <property type="term" value="F:metal ion binding"/>
    <property type="evidence" value="ECO:0007669"/>
    <property type="project" value="UniProtKB-KW"/>
</dbReference>
<dbReference type="EC" id="3.5.4.1" evidence="14"/>
<keyword evidence="7" id="KW-0479">Metal-binding</keyword>
<evidence type="ECO:0000256" key="9">
    <source>
        <dbReference type="ARBA" id="ARBA00022833"/>
    </source>
</evidence>
<proteinExistence type="inferred from homology"/>
<evidence type="ECO:0000256" key="12">
    <source>
        <dbReference type="ARBA" id="ARBA00056232"/>
    </source>
</evidence>
<dbReference type="Gene3D" id="3.40.140.10">
    <property type="entry name" value="Cytidine Deaminase, domain 2"/>
    <property type="match status" value="1"/>
</dbReference>
<evidence type="ECO:0000256" key="13">
    <source>
        <dbReference type="ARBA" id="ARBA00060700"/>
    </source>
</evidence>
<comment type="similarity">
    <text evidence="4">Belongs to the cytidine and deoxycytidylate deaminase family.</text>
</comment>
<comment type="subunit">
    <text evidence="5">Homodimer.</text>
</comment>